<evidence type="ECO:0000313" key="1">
    <source>
        <dbReference type="EMBL" id="KAE8370722.1"/>
    </source>
</evidence>
<keyword evidence="2" id="KW-1185">Reference proteome</keyword>
<dbReference type="EMBL" id="ML737564">
    <property type="protein sequence ID" value="KAE8370722.1"/>
    <property type="molecule type" value="Genomic_DNA"/>
</dbReference>
<dbReference type="RefSeq" id="XP_031933803.1">
    <property type="nucleotide sequence ID" value="XM_032071462.1"/>
</dbReference>
<organism evidence="1 2">
    <name type="scientific">Aspergillus caelatus</name>
    <dbReference type="NCBI Taxonomy" id="61420"/>
    <lineage>
        <taxon>Eukaryota</taxon>
        <taxon>Fungi</taxon>
        <taxon>Dikarya</taxon>
        <taxon>Ascomycota</taxon>
        <taxon>Pezizomycotina</taxon>
        <taxon>Eurotiomycetes</taxon>
        <taxon>Eurotiomycetidae</taxon>
        <taxon>Eurotiales</taxon>
        <taxon>Aspergillaceae</taxon>
        <taxon>Aspergillus</taxon>
        <taxon>Aspergillus subgen. Circumdati</taxon>
    </lineage>
</organism>
<reference evidence="1 2" key="1">
    <citation type="submission" date="2019-04" db="EMBL/GenBank/DDBJ databases">
        <title>Friends and foes A comparative genomics studyof 23 Aspergillus species from section Flavi.</title>
        <authorList>
            <consortium name="DOE Joint Genome Institute"/>
            <person name="Kjaerbolling I."/>
            <person name="Vesth T."/>
            <person name="Frisvad J.C."/>
            <person name="Nybo J.L."/>
            <person name="Theobald S."/>
            <person name="Kildgaard S."/>
            <person name="Isbrandt T."/>
            <person name="Kuo A."/>
            <person name="Sato A."/>
            <person name="Lyhne E.K."/>
            <person name="Kogle M.E."/>
            <person name="Wiebenga A."/>
            <person name="Kun R.S."/>
            <person name="Lubbers R.J."/>
            <person name="Makela M.R."/>
            <person name="Barry K."/>
            <person name="Chovatia M."/>
            <person name="Clum A."/>
            <person name="Daum C."/>
            <person name="Haridas S."/>
            <person name="He G."/>
            <person name="LaButti K."/>
            <person name="Lipzen A."/>
            <person name="Mondo S."/>
            <person name="Riley R."/>
            <person name="Salamov A."/>
            <person name="Simmons B.A."/>
            <person name="Magnuson J.K."/>
            <person name="Henrissat B."/>
            <person name="Mortensen U.H."/>
            <person name="Larsen T.O."/>
            <person name="Devries R.P."/>
            <person name="Grigoriev I.V."/>
            <person name="Machida M."/>
            <person name="Baker S.E."/>
            <person name="Andersen M.R."/>
        </authorList>
    </citation>
    <scope>NUCLEOTIDE SEQUENCE [LARGE SCALE GENOMIC DNA]</scope>
    <source>
        <strain evidence="1 2">CBS 763.97</strain>
    </source>
</reference>
<sequence length="462" mass="52462">MMLSPGTEELRPSPPPFMVVEIWYMIIDILCDAEEEDQDEGRSRAKCSLYLRDVINLSSTCAWLRNLLAPRIFAVVYLSNTAKSALSIKAIADGNFSGYIKELHYIANCEPEEQDLPVEDIYPLEVDTVLSNLTSFTGLQTLSIEFPFDYEKLMENLWCSEFNDDPQAAVVEEGKNAWRGLMAASFRAILSSYSSQRWAGGQIPLSLTIHALNIVPISVFSTGEFHGFLSQLTRFNMSLKQWDNGAGWMLNTHEGFFGFPDCLGPWFFNHLTSVEEFSFDPQESAPLGDAGQPRAYDISLWKATMPRLRGLTLGNIYLCLELKDFLLRHLSMLESISLRECYSCRDCLGGEGMSWSELLCALAQKSPTRLISFSLHWDYNQEDLLDLEDNMADPTLVTQVRKKLEIEPDTRGFPFCYCYVSDKYGYASHDWDANRTAFVQGEDYRSYQNLMSIVNMNATGNH</sequence>
<name>A0A5N7ALG5_9EURO</name>
<evidence type="ECO:0000313" key="2">
    <source>
        <dbReference type="Proteomes" id="UP000326268"/>
    </source>
</evidence>
<dbReference type="GeneID" id="43655908"/>
<evidence type="ECO:0008006" key="3">
    <source>
        <dbReference type="Google" id="ProtNLM"/>
    </source>
</evidence>
<accession>A0A5N7ALG5</accession>
<gene>
    <name evidence="1" type="ORF">BDV27DRAFT_151979</name>
</gene>
<dbReference type="OrthoDB" id="5410873at2759"/>
<dbReference type="AlphaFoldDB" id="A0A5N7ALG5"/>
<dbReference type="Proteomes" id="UP000326268">
    <property type="component" value="Unassembled WGS sequence"/>
</dbReference>
<proteinExistence type="predicted"/>
<protein>
    <recommendedName>
        <fullName evidence="3">F-box domain-containing protein</fullName>
    </recommendedName>
</protein>